<evidence type="ECO:0000256" key="2">
    <source>
        <dbReference type="ARBA" id="ARBA00023152"/>
    </source>
</evidence>
<dbReference type="EMBL" id="UOEK01000644">
    <property type="protein sequence ID" value="VAW09741.1"/>
    <property type="molecule type" value="Genomic_DNA"/>
</dbReference>
<dbReference type="GO" id="GO:0006094">
    <property type="term" value="P:gluconeogenesis"/>
    <property type="evidence" value="ECO:0007669"/>
    <property type="project" value="UniProtKB-KW"/>
</dbReference>
<keyword evidence="3 4" id="KW-0413">Isomerase</keyword>
<evidence type="ECO:0000313" key="4">
    <source>
        <dbReference type="EMBL" id="VAW09741.1"/>
    </source>
</evidence>
<evidence type="ECO:0000256" key="3">
    <source>
        <dbReference type="ARBA" id="ARBA00023235"/>
    </source>
</evidence>
<feature type="non-terminal residue" evidence="4">
    <location>
        <position position="218"/>
    </location>
</feature>
<dbReference type="GO" id="GO:0097367">
    <property type="term" value="F:carbohydrate derivative binding"/>
    <property type="evidence" value="ECO:0007669"/>
    <property type="project" value="InterPro"/>
</dbReference>
<reference evidence="4" key="1">
    <citation type="submission" date="2018-06" db="EMBL/GenBank/DDBJ databases">
        <authorList>
            <person name="Zhirakovskaya E."/>
        </authorList>
    </citation>
    <scope>NUCLEOTIDE SEQUENCE</scope>
</reference>
<dbReference type="Gene3D" id="3.40.50.10490">
    <property type="entry name" value="Glucose-6-phosphate isomerase like protein, domain 1"/>
    <property type="match status" value="1"/>
</dbReference>
<dbReference type="SUPFAM" id="SSF53697">
    <property type="entry name" value="SIS domain"/>
    <property type="match status" value="1"/>
</dbReference>
<evidence type="ECO:0000256" key="1">
    <source>
        <dbReference type="ARBA" id="ARBA00022432"/>
    </source>
</evidence>
<protein>
    <submittedName>
        <fullName evidence="4">Glucose-6-phosphate isomerase</fullName>
        <ecNumber evidence="4">5.3.1.9</ecNumber>
    </submittedName>
</protein>
<dbReference type="PANTHER" id="PTHR11469">
    <property type="entry name" value="GLUCOSE-6-PHOSPHATE ISOMERASE"/>
    <property type="match status" value="1"/>
</dbReference>
<proteinExistence type="predicted"/>
<accession>A0A3B0STR8</accession>
<dbReference type="InterPro" id="IPR001672">
    <property type="entry name" value="G6P_Isomerase"/>
</dbReference>
<keyword evidence="2" id="KW-0324">Glycolysis</keyword>
<dbReference type="GO" id="GO:0006096">
    <property type="term" value="P:glycolytic process"/>
    <property type="evidence" value="ECO:0007669"/>
    <property type="project" value="UniProtKB-KW"/>
</dbReference>
<dbReference type="GO" id="GO:0005829">
    <property type="term" value="C:cytosol"/>
    <property type="evidence" value="ECO:0007669"/>
    <property type="project" value="TreeGrafter"/>
</dbReference>
<dbReference type="AlphaFoldDB" id="A0A3B0STR8"/>
<dbReference type="InterPro" id="IPR046348">
    <property type="entry name" value="SIS_dom_sf"/>
</dbReference>
<organism evidence="4">
    <name type="scientific">hydrothermal vent metagenome</name>
    <dbReference type="NCBI Taxonomy" id="652676"/>
    <lineage>
        <taxon>unclassified sequences</taxon>
        <taxon>metagenomes</taxon>
        <taxon>ecological metagenomes</taxon>
    </lineage>
</organism>
<dbReference type="PROSITE" id="PS51463">
    <property type="entry name" value="P_GLUCOSE_ISOMERASE_3"/>
    <property type="match status" value="1"/>
</dbReference>
<dbReference type="EC" id="5.3.1.9" evidence="4"/>
<dbReference type="Pfam" id="PF00342">
    <property type="entry name" value="PGI"/>
    <property type="match status" value="1"/>
</dbReference>
<dbReference type="GO" id="GO:0051156">
    <property type="term" value="P:glucose 6-phosphate metabolic process"/>
    <property type="evidence" value="ECO:0007669"/>
    <property type="project" value="TreeGrafter"/>
</dbReference>
<dbReference type="GO" id="GO:0004347">
    <property type="term" value="F:glucose-6-phosphate isomerase activity"/>
    <property type="evidence" value="ECO:0007669"/>
    <property type="project" value="UniProtKB-EC"/>
</dbReference>
<name>A0A3B0STR8_9ZZZZ</name>
<dbReference type="GO" id="GO:0048029">
    <property type="term" value="F:monosaccharide binding"/>
    <property type="evidence" value="ECO:0007669"/>
    <property type="project" value="TreeGrafter"/>
</dbReference>
<keyword evidence="1" id="KW-0312">Gluconeogenesis</keyword>
<gene>
    <name evidence="4" type="ORF">MNBD_ACTINO02-1497</name>
</gene>
<sequence length="218" mass="22861">MIASAFDHHELTSRVLARQATWETTGAVADVAMERVTLWGDPETPELADRVGWLTLPLRYDDVRVDLVAVRTWAASEAFDEIIVLGMGGSSLAPEVMGLSLPGERTLRVIDTTHPGAIQRLMPTNPSRTGFIVSSKSGGTLETLSLFAHAWDAVGAVTDTPGSHFVAVTDPGSSLAALAVERGFAHVALADPNVGGRYSALTAFGLVPAAAAGIDTEA</sequence>
<dbReference type="PANTHER" id="PTHR11469:SF1">
    <property type="entry name" value="GLUCOSE-6-PHOSPHATE ISOMERASE"/>
    <property type="match status" value="1"/>
</dbReference>